<evidence type="ECO:0000313" key="2">
    <source>
        <dbReference type="Proteomes" id="UP000257032"/>
    </source>
</evidence>
<proteinExistence type="predicted"/>
<name>A0A3D8VIB3_9BACI</name>
<organism evidence="1 2">
    <name type="scientific">Halobacillus trueperi</name>
    <dbReference type="NCBI Taxonomy" id="156205"/>
    <lineage>
        <taxon>Bacteria</taxon>
        <taxon>Bacillati</taxon>
        <taxon>Bacillota</taxon>
        <taxon>Bacilli</taxon>
        <taxon>Bacillales</taxon>
        <taxon>Bacillaceae</taxon>
        <taxon>Halobacillus</taxon>
    </lineage>
</organism>
<accession>A0A3D8VIB3</accession>
<evidence type="ECO:0008006" key="3">
    <source>
        <dbReference type="Google" id="ProtNLM"/>
    </source>
</evidence>
<sequence>MFDFIFNKELVYSATNHNDYFRIAQAFKNGGLKYKVKKQSPNRSTGQPFSGDNFSQPEIYDFYVHKNERHLAQKLLSTMNQY</sequence>
<protein>
    <recommendedName>
        <fullName evidence="3">DUF2007 domain-containing protein</fullName>
    </recommendedName>
</protein>
<comment type="caution">
    <text evidence="1">The sequence shown here is derived from an EMBL/GenBank/DDBJ whole genome shotgun (WGS) entry which is preliminary data.</text>
</comment>
<gene>
    <name evidence="1" type="ORF">DXT76_16845</name>
</gene>
<dbReference type="AlphaFoldDB" id="A0A3D8VIB3"/>
<evidence type="ECO:0000313" key="1">
    <source>
        <dbReference type="EMBL" id="RDY69122.1"/>
    </source>
</evidence>
<dbReference type="Proteomes" id="UP000257032">
    <property type="component" value="Unassembled WGS sequence"/>
</dbReference>
<dbReference type="EMBL" id="QTLC01000063">
    <property type="protein sequence ID" value="RDY69122.1"/>
    <property type="molecule type" value="Genomic_DNA"/>
</dbReference>
<reference evidence="1 2" key="1">
    <citation type="submission" date="2018-08" db="EMBL/GenBank/DDBJ databases">
        <title>Genome sequence of strict halophilic Halobacillus trueperi SS1 isolated from Lunsu, a salty water body of North West Himalayas.</title>
        <authorList>
            <person name="Gupta S."/>
            <person name="Sharma P."/>
            <person name="Dev K."/>
            <person name="Baumler D."/>
            <person name="Sourirajan A."/>
        </authorList>
    </citation>
    <scope>NUCLEOTIDE SEQUENCE [LARGE SCALE GENOMIC DNA]</scope>
    <source>
        <strain evidence="1 2">SS1</strain>
    </source>
</reference>